<sequence length="631" mass="61397">MKQLISSIFIFLIIFPLLGCGKGENKNEVTNTSSQPRQASFSISQVHIQDDIIYLSGSNMNEITSVKVEKENVEYDLVIEQKESNHLSLRAISPLSFVLGTFYSLLISSASAQTSIPITFEIPQGGLDLADFGAEEGQFLVWNGSMWLAVDHYDLLDNVIAQTGDTIVWDGEDWVSTPYVGGGGSELILAGDGLFSVSGQNSVVTLNVDMGTEAGQIPYINSNSELVIDGMIESTTGGFVFPDGTIQESAAQEIEGPAGEDGATGAQGLAGPAGADGSDGAVGATGAQGLAGPAGADGSDGAIGATGAQGLAGPAGADGNDGAIGATGAQGLAGPAGADGNDGAIGATGAQGLAGPAGVDGSDGAVGATGAQGLAGPAGADGSDGAIGATGAQGLAGPAGADGNDGAIGATGAQGLAGPAGADGSDGATGAQGLAGPAGADGNDGAVGVTGAQGLAGPAGADGSDGAIGATGAQGLAGPAGVDGSDGTVGATGAQGAAGISPLVILESLSLVNTLIGSATATTVLTLNVAVSSPGKFLIKARAQVFSSGNGCNNKQASIGISEGIANTSIITDSEIKETVEKNKYVGLFTEAVIIAPSPGSYNFNLIIQWHSNNNCEIGKRNIIATFVNEN</sequence>
<feature type="region of interest" description="Disordered" evidence="1">
    <location>
        <begin position="255"/>
        <end position="286"/>
    </location>
</feature>
<gene>
    <name evidence="2" type="ORF">A9Q84_13945</name>
</gene>
<proteinExistence type="predicted"/>
<feature type="region of interest" description="Disordered" evidence="1">
    <location>
        <begin position="419"/>
        <end position="439"/>
    </location>
</feature>
<dbReference type="GO" id="GO:0031012">
    <property type="term" value="C:extracellular matrix"/>
    <property type="evidence" value="ECO:0007669"/>
    <property type="project" value="TreeGrafter"/>
</dbReference>
<reference evidence="3" key="1">
    <citation type="journal article" date="2017" name="Proc. Natl. Acad. Sci. U.S.A.">
        <title>Simulation of Deepwater Horizon oil plume reveals substrate specialization within a complex community of hydrocarbon-degraders.</title>
        <authorList>
            <person name="Hu P."/>
            <person name="Dubinsky E.A."/>
            <person name="Probst A.J."/>
            <person name="Wang J."/>
            <person name="Sieber C.M.K."/>
            <person name="Tom L.M."/>
            <person name="Gardinali P."/>
            <person name="Banfield J.F."/>
            <person name="Atlas R.M."/>
            <person name="Andersen G.L."/>
        </authorList>
    </citation>
    <scope>NUCLEOTIDE SEQUENCE [LARGE SCALE GENOMIC DNA]</scope>
</reference>
<dbReference type="GO" id="GO:0005615">
    <property type="term" value="C:extracellular space"/>
    <property type="evidence" value="ECO:0007669"/>
    <property type="project" value="TreeGrafter"/>
</dbReference>
<dbReference type="Pfam" id="PF01391">
    <property type="entry name" value="Collagen"/>
    <property type="match status" value="2"/>
</dbReference>
<evidence type="ECO:0000256" key="1">
    <source>
        <dbReference type="SAM" id="MobiDB-lite"/>
    </source>
</evidence>
<accession>A0A1Y5F974</accession>
<organism evidence="2 3">
    <name type="scientific">Halobacteriovorax marinus</name>
    <dbReference type="NCBI Taxonomy" id="97084"/>
    <lineage>
        <taxon>Bacteria</taxon>
        <taxon>Pseudomonadati</taxon>
        <taxon>Bdellovibrionota</taxon>
        <taxon>Bacteriovoracia</taxon>
        <taxon>Bacteriovoracales</taxon>
        <taxon>Halobacteriovoraceae</taxon>
        <taxon>Halobacteriovorax</taxon>
    </lineage>
</organism>
<dbReference type="Proteomes" id="UP000196531">
    <property type="component" value="Unassembled WGS sequence"/>
</dbReference>
<dbReference type="GO" id="GO:0030020">
    <property type="term" value="F:extracellular matrix structural constituent conferring tensile strength"/>
    <property type="evidence" value="ECO:0007669"/>
    <property type="project" value="TreeGrafter"/>
</dbReference>
<dbReference type="GO" id="GO:0030198">
    <property type="term" value="P:extracellular matrix organization"/>
    <property type="evidence" value="ECO:0007669"/>
    <property type="project" value="TreeGrafter"/>
</dbReference>
<comment type="caution">
    <text evidence="2">The sequence shown here is derived from an EMBL/GenBank/DDBJ whole genome shotgun (WGS) entry which is preliminary data.</text>
</comment>
<dbReference type="AlphaFoldDB" id="A0A1Y5F974"/>
<name>A0A1Y5F974_9BACT</name>
<evidence type="ECO:0000313" key="3">
    <source>
        <dbReference type="Proteomes" id="UP000196531"/>
    </source>
</evidence>
<dbReference type="PANTHER" id="PTHR24023">
    <property type="entry name" value="COLLAGEN ALPHA"/>
    <property type="match status" value="1"/>
</dbReference>
<dbReference type="InterPro" id="IPR050149">
    <property type="entry name" value="Collagen_superfamily"/>
</dbReference>
<dbReference type="PANTHER" id="PTHR24023:SF1095">
    <property type="entry name" value="EGF-LIKE DOMAIN-CONTAINING PROTEIN"/>
    <property type="match status" value="1"/>
</dbReference>
<protein>
    <submittedName>
        <fullName evidence="2">Uncharacterized protein</fullName>
    </submittedName>
</protein>
<dbReference type="InterPro" id="IPR008160">
    <property type="entry name" value="Collagen"/>
</dbReference>
<evidence type="ECO:0000313" key="2">
    <source>
        <dbReference type="EMBL" id="OUR97423.1"/>
    </source>
</evidence>
<dbReference type="EMBL" id="MAAO01000006">
    <property type="protein sequence ID" value="OUR97423.1"/>
    <property type="molecule type" value="Genomic_DNA"/>
</dbReference>
<feature type="compositionally biased region" description="Low complexity" evidence="1">
    <location>
        <begin position="269"/>
        <end position="286"/>
    </location>
</feature>